<dbReference type="PANTHER" id="PTHR44846">
    <property type="entry name" value="MANNOSYL-D-GLYCERATE TRANSPORT/METABOLISM SYSTEM REPRESSOR MNGR-RELATED"/>
    <property type="match status" value="1"/>
</dbReference>
<protein>
    <submittedName>
        <fullName evidence="5">GntR family transcriptional regulator</fullName>
    </submittedName>
</protein>
<dbReference type="PANTHER" id="PTHR44846:SF1">
    <property type="entry name" value="MANNOSYL-D-GLYCERATE TRANSPORT_METABOLISM SYSTEM REPRESSOR MNGR-RELATED"/>
    <property type="match status" value="1"/>
</dbReference>
<dbReference type="InterPro" id="IPR000524">
    <property type="entry name" value="Tscrpt_reg_HTH_GntR"/>
</dbReference>
<feature type="domain" description="HTH gntR-type" evidence="4">
    <location>
        <begin position="11"/>
        <end position="78"/>
    </location>
</feature>
<sequence>MATRPAGRTGTGQKYRVVRAYLAELVDHLAVGDAIPSERALGDRFGVSRMTVRQAIDALVADGLLERAQGRGTFVAPPPADLEMRLTTFGEEVRRRGMTPGSQVLEASTTPCPAPVADLLAIRPGDDAHRVLRVRSADDEPWAVEDAWIPAHLAPDLLAHGVPESLDAELRRRGHAPTGGDETITAADATPTERRLLAMTGTHAVMRIERRTYVDQTPLIHSRFSYRGDRYSVFVPLGEARSPVPVWA</sequence>
<dbReference type="EMBL" id="JABFAJ010000013">
    <property type="protein sequence ID" value="NNU27436.1"/>
    <property type="molecule type" value="Genomic_DNA"/>
</dbReference>
<evidence type="ECO:0000313" key="6">
    <source>
        <dbReference type="Proteomes" id="UP000557204"/>
    </source>
</evidence>
<dbReference type="Proteomes" id="UP000557204">
    <property type="component" value="Unassembled WGS sequence"/>
</dbReference>
<evidence type="ECO:0000259" key="4">
    <source>
        <dbReference type="PROSITE" id="PS50949"/>
    </source>
</evidence>
<dbReference type="PROSITE" id="PS50949">
    <property type="entry name" value="HTH_GNTR"/>
    <property type="match status" value="1"/>
</dbReference>
<name>A0A849JVS7_9MICO</name>
<dbReference type="SMART" id="SM00866">
    <property type="entry name" value="UTRA"/>
    <property type="match status" value="1"/>
</dbReference>
<keyword evidence="3" id="KW-0804">Transcription</keyword>
<dbReference type="Gene3D" id="1.10.10.10">
    <property type="entry name" value="Winged helix-like DNA-binding domain superfamily/Winged helix DNA-binding domain"/>
    <property type="match status" value="1"/>
</dbReference>
<dbReference type="InterPro" id="IPR050679">
    <property type="entry name" value="Bact_HTH_transcr_reg"/>
</dbReference>
<accession>A0A849JVS7</accession>
<dbReference type="CDD" id="cd07377">
    <property type="entry name" value="WHTH_GntR"/>
    <property type="match status" value="1"/>
</dbReference>
<dbReference type="InterPro" id="IPR011663">
    <property type="entry name" value="UTRA"/>
</dbReference>
<keyword evidence="2" id="KW-0238">DNA-binding</keyword>
<dbReference type="SMART" id="SM00345">
    <property type="entry name" value="HTH_GNTR"/>
    <property type="match status" value="1"/>
</dbReference>
<gene>
    <name evidence="5" type="ORF">HLI28_07745</name>
</gene>
<proteinExistence type="predicted"/>
<evidence type="ECO:0000313" key="5">
    <source>
        <dbReference type="EMBL" id="NNU27436.1"/>
    </source>
</evidence>
<evidence type="ECO:0000256" key="1">
    <source>
        <dbReference type="ARBA" id="ARBA00023015"/>
    </source>
</evidence>
<reference evidence="5 6" key="1">
    <citation type="submission" date="2020-05" db="EMBL/GenBank/DDBJ databases">
        <title>Genome sequence of Isoptericola sp. JC619 isolated from Chilika lagoon, India.</title>
        <authorList>
            <person name="Kumar D."/>
            <person name="Appam K."/>
            <person name="Gandham S."/>
            <person name="Uppada J."/>
            <person name="Sasikala C."/>
            <person name="Venkata Ramana C."/>
        </authorList>
    </citation>
    <scope>NUCLEOTIDE SEQUENCE [LARGE SCALE GENOMIC DNA]</scope>
    <source>
        <strain evidence="5 6">JC619</strain>
    </source>
</reference>
<dbReference type="GO" id="GO:0003677">
    <property type="term" value="F:DNA binding"/>
    <property type="evidence" value="ECO:0007669"/>
    <property type="project" value="UniProtKB-KW"/>
</dbReference>
<dbReference type="InterPro" id="IPR028978">
    <property type="entry name" value="Chorismate_lyase_/UTRA_dom_sf"/>
</dbReference>
<evidence type="ECO:0000256" key="2">
    <source>
        <dbReference type="ARBA" id="ARBA00023125"/>
    </source>
</evidence>
<dbReference type="SUPFAM" id="SSF64288">
    <property type="entry name" value="Chorismate lyase-like"/>
    <property type="match status" value="1"/>
</dbReference>
<dbReference type="Pfam" id="PF00392">
    <property type="entry name" value="GntR"/>
    <property type="match status" value="1"/>
</dbReference>
<dbReference type="GO" id="GO:0045892">
    <property type="term" value="P:negative regulation of DNA-templated transcription"/>
    <property type="evidence" value="ECO:0007669"/>
    <property type="project" value="TreeGrafter"/>
</dbReference>
<dbReference type="InterPro" id="IPR036388">
    <property type="entry name" value="WH-like_DNA-bd_sf"/>
</dbReference>
<dbReference type="Gene3D" id="3.40.1410.10">
    <property type="entry name" value="Chorismate lyase-like"/>
    <property type="match status" value="1"/>
</dbReference>
<dbReference type="RefSeq" id="WP_171246942.1">
    <property type="nucleotide sequence ID" value="NZ_JABFAJ010000013.1"/>
</dbReference>
<organism evidence="5 6">
    <name type="scientific">Isoptericola sediminis</name>
    <dbReference type="NCBI Taxonomy" id="2733572"/>
    <lineage>
        <taxon>Bacteria</taxon>
        <taxon>Bacillati</taxon>
        <taxon>Actinomycetota</taxon>
        <taxon>Actinomycetes</taxon>
        <taxon>Micrococcales</taxon>
        <taxon>Promicromonosporaceae</taxon>
        <taxon>Isoptericola</taxon>
    </lineage>
</organism>
<dbReference type="SUPFAM" id="SSF46785">
    <property type="entry name" value="Winged helix' DNA-binding domain"/>
    <property type="match status" value="1"/>
</dbReference>
<dbReference type="InterPro" id="IPR036390">
    <property type="entry name" value="WH_DNA-bd_sf"/>
</dbReference>
<dbReference type="PRINTS" id="PR00035">
    <property type="entry name" value="HTHGNTR"/>
</dbReference>
<keyword evidence="6" id="KW-1185">Reference proteome</keyword>
<comment type="caution">
    <text evidence="5">The sequence shown here is derived from an EMBL/GenBank/DDBJ whole genome shotgun (WGS) entry which is preliminary data.</text>
</comment>
<evidence type="ECO:0000256" key="3">
    <source>
        <dbReference type="ARBA" id="ARBA00023163"/>
    </source>
</evidence>
<keyword evidence="1" id="KW-0805">Transcription regulation</keyword>
<dbReference type="AlphaFoldDB" id="A0A849JVS7"/>
<dbReference type="Pfam" id="PF07702">
    <property type="entry name" value="UTRA"/>
    <property type="match status" value="1"/>
</dbReference>
<dbReference type="GO" id="GO:0003700">
    <property type="term" value="F:DNA-binding transcription factor activity"/>
    <property type="evidence" value="ECO:0007669"/>
    <property type="project" value="InterPro"/>
</dbReference>